<comment type="caution">
    <text evidence="2">The sequence shown here is derived from an EMBL/GenBank/DDBJ whole genome shotgun (WGS) entry which is preliminary data.</text>
</comment>
<dbReference type="AlphaFoldDB" id="A0ABD0LH52"/>
<protein>
    <submittedName>
        <fullName evidence="2">Uncharacterized protein</fullName>
    </submittedName>
</protein>
<sequence>MNCTIYASHAFSVSLPPPYRAKGRYHGQGKRLFTESTRVNETSAEGFRVQMKKPSQINASPGPSHRGPLSGSRRISDGGWAHAAALHEPPFPRACAIVVARK</sequence>
<evidence type="ECO:0000256" key="1">
    <source>
        <dbReference type="SAM" id="MobiDB-lite"/>
    </source>
</evidence>
<evidence type="ECO:0000313" key="2">
    <source>
        <dbReference type="EMBL" id="KAK7498438.1"/>
    </source>
</evidence>
<accession>A0ABD0LH52</accession>
<gene>
    <name evidence="2" type="ORF">BaRGS_00010392</name>
</gene>
<proteinExistence type="predicted"/>
<reference evidence="2 3" key="1">
    <citation type="journal article" date="2023" name="Sci. Data">
        <title>Genome assembly of the Korean intertidal mud-creeper Batillaria attramentaria.</title>
        <authorList>
            <person name="Patra A.K."/>
            <person name="Ho P.T."/>
            <person name="Jun S."/>
            <person name="Lee S.J."/>
            <person name="Kim Y."/>
            <person name="Won Y.J."/>
        </authorList>
    </citation>
    <scope>NUCLEOTIDE SEQUENCE [LARGE SCALE GENOMIC DNA]</scope>
    <source>
        <strain evidence="2">Wonlab-2016</strain>
    </source>
</reference>
<dbReference type="EMBL" id="JACVVK020000051">
    <property type="protein sequence ID" value="KAK7498438.1"/>
    <property type="molecule type" value="Genomic_DNA"/>
</dbReference>
<feature type="region of interest" description="Disordered" evidence="1">
    <location>
        <begin position="36"/>
        <end position="76"/>
    </location>
</feature>
<keyword evidence="3" id="KW-1185">Reference proteome</keyword>
<dbReference type="Proteomes" id="UP001519460">
    <property type="component" value="Unassembled WGS sequence"/>
</dbReference>
<evidence type="ECO:0000313" key="3">
    <source>
        <dbReference type="Proteomes" id="UP001519460"/>
    </source>
</evidence>
<name>A0ABD0LH52_9CAEN</name>
<organism evidence="2 3">
    <name type="scientific">Batillaria attramentaria</name>
    <dbReference type="NCBI Taxonomy" id="370345"/>
    <lineage>
        <taxon>Eukaryota</taxon>
        <taxon>Metazoa</taxon>
        <taxon>Spiralia</taxon>
        <taxon>Lophotrochozoa</taxon>
        <taxon>Mollusca</taxon>
        <taxon>Gastropoda</taxon>
        <taxon>Caenogastropoda</taxon>
        <taxon>Sorbeoconcha</taxon>
        <taxon>Cerithioidea</taxon>
        <taxon>Batillariidae</taxon>
        <taxon>Batillaria</taxon>
    </lineage>
</organism>